<dbReference type="RefSeq" id="WP_085807421.1">
    <property type="nucleotide sequence ID" value="NZ_FWFX01000016.1"/>
</dbReference>
<dbReference type="AlphaFoldDB" id="A0A1X7A460"/>
<reference evidence="1 2" key="1">
    <citation type="submission" date="2017-03" db="EMBL/GenBank/DDBJ databases">
        <authorList>
            <person name="Afonso C.L."/>
            <person name="Miller P.J."/>
            <person name="Scott M.A."/>
            <person name="Spackman E."/>
            <person name="Goraichik I."/>
            <person name="Dimitrov K.M."/>
            <person name="Suarez D.L."/>
            <person name="Swayne D.E."/>
        </authorList>
    </citation>
    <scope>NUCLEOTIDE SEQUENCE [LARGE SCALE GENOMIC DNA]</scope>
    <source>
        <strain evidence="1 2">CECT 7450</strain>
    </source>
</reference>
<accession>A0A1X7A460</accession>
<proteinExistence type="predicted"/>
<name>A0A1X7A460_9RHOB</name>
<dbReference type="OrthoDB" id="7171572at2"/>
<dbReference type="InterPro" id="IPR009045">
    <property type="entry name" value="Zn_M74/Hedgehog-like"/>
</dbReference>
<evidence type="ECO:0000313" key="2">
    <source>
        <dbReference type="Proteomes" id="UP000193061"/>
    </source>
</evidence>
<dbReference type="Proteomes" id="UP000193061">
    <property type="component" value="Unassembled WGS sequence"/>
</dbReference>
<protein>
    <recommendedName>
        <fullName evidence="3">Peptidase M15</fullName>
    </recommendedName>
</protein>
<gene>
    <name evidence="1" type="ORF">ROA7450_03754</name>
</gene>
<evidence type="ECO:0008006" key="3">
    <source>
        <dbReference type="Google" id="ProtNLM"/>
    </source>
</evidence>
<dbReference type="SUPFAM" id="SSF55166">
    <property type="entry name" value="Hedgehog/DD-peptidase"/>
    <property type="match status" value="1"/>
</dbReference>
<organism evidence="1 2">
    <name type="scientific">Roseovarius albus</name>
    <dbReference type="NCBI Taxonomy" id="1247867"/>
    <lineage>
        <taxon>Bacteria</taxon>
        <taxon>Pseudomonadati</taxon>
        <taxon>Pseudomonadota</taxon>
        <taxon>Alphaproteobacteria</taxon>
        <taxon>Rhodobacterales</taxon>
        <taxon>Roseobacteraceae</taxon>
        <taxon>Roseovarius</taxon>
    </lineage>
</organism>
<dbReference type="EMBL" id="FWFX01000016">
    <property type="protein sequence ID" value="SLN69540.1"/>
    <property type="molecule type" value="Genomic_DNA"/>
</dbReference>
<evidence type="ECO:0000313" key="1">
    <source>
        <dbReference type="EMBL" id="SLN69540.1"/>
    </source>
</evidence>
<sequence length="200" mass="22846">MRSPKSMKGLEELGRVRLSQTFYLRDFLMSEIANFYGLPNIPEDPDLAIETGTRLCEDLLEPLQAKFGRLAIRSGYRSAKVTAFGNARKHGASVRYNAGYHIWDMLDQDGHKGAAACVVVPWFADRYAKGADWRALAWWIHDHLPYAHLEFYPKLCAFNILWNEAPKRRIDSFLAPRGCLTKPGMVNHAGDHSEWYSDFP</sequence>
<keyword evidence="2" id="KW-1185">Reference proteome</keyword>